<dbReference type="InterPro" id="IPR020846">
    <property type="entry name" value="MFS_dom"/>
</dbReference>
<keyword evidence="2" id="KW-0813">Transport</keyword>
<proteinExistence type="predicted"/>
<evidence type="ECO:0000256" key="5">
    <source>
        <dbReference type="ARBA" id="ARBA00023136"/>
    </source>
</evidence>
<dbReference type="PANTHER" id="PTHR43791">
    <property type="entry name" value="PERMEASE-RELATED"/>
    <property type="match status" value="1"/>
</dbReference>
<dbReference type="GO" id="GO:0016020">
    <property type="term" value="C:membrane"/>
    <property type="evidence" value="ECO:0007669"/>
    <property type="project" value="UniProtKB-SubCell"/>
</dbReference>
<feature type="transmembrane region" description="Helical" evidence="7">
    <location>
        <begin position="106"/>
        <end position="125"/>
    </location>
</feature>
<dbReference type="FunFam" id="1.20.1250.20:FF:000013">
    <property type="entry name" value="MFS general substrate transporter"/>
    <property type="match status" value="1"/>
</dbReference>
<keyword evidence="5 7" id="KW-0472">Membrane</keyword>
<comment type="caution">
    <text evidence="9">The sequence shown here is derived from an EMBL/GenBank/DDBJ whole genome shotgun (WGS) entry which is preliminary data.</text>
</comment>
<evidence type="ECO:0000256" key="7">
    <source>
        <dbReference type="SAM" id="Phobius"/>
    </source>
</evidence>
<accession>A0AA38H772</accession>
<dbReference type="SUPFAM" id="SSF103473">
    <property type="entry name" value="MFS general substrate transporter"/>
    <property type="match status" value="1"/>
</dbReference>
<feature type="transmembrane region" description="Helical" evidence="7">
    <location>
        <begin position="192"/>
        <end position="213"/>
    </location>
</feature>
<dbReference type="InterPro" id="IPR036259">
    <property type="entry name" value="MFS_trans_sf"/>
</dbReference>
<evidence type="ECO:0000256" key="2">
    <source>
        <dbReference type="ARBA" id="ARBA00022448"/>
    </source>
</evidence>
<evidence type="ECO:0000313" key="10">
    <source>
        <dbReference type="Proteomes" id="UP001164286"/>
    </source>
</evidence>
<feature type="domain" description="Major facilitator superfamily (MFS) profile" evidence="8">
    <location>
        <begin position="66"/>
        <end position="480"/>
    </location>
</feature>
<dbReference type="GO" id="GO:0022857">
    <property type="term" value="F:transmembrane transporter activity"/>
    <property type="evidence" value="ECO:0007669"/>
    <property type="project" value="InterPro"/>
</dbReference>
<dbReference type="RefSeq" id="XP_052945367.1">
    <property type="nucleotide sequence ID" value="XM_053088617.1"/>
</dbReference>
<evidence type="ECO:0000256" key="3">
    <source>
        <dbReference type="ARBA" id="ARBA00022692"/>
    </source>
</evidence>
<dbReference type="Proteomes" id="UP001164286">
    <property type="component" value="Unassembled WGS sequence"/>
</dbReference>
<feature type="transmembrane region" description="Helical" evidence="7">
    <location>
        <begin position="132"/>
        <end position="151"/>
    </location>
</feature>
<feature type="transmembrane region" description="Helical" evidence="7">
    <location>
        <begin position="225"/>
        <end position="247"/>
    </location>
</feature>
<dbReference type="PANTHER" id="PTHR43791:SF19">
    <property type="entry name" value="TRANSPORTER, PUTATIVE (AFU_ORTHOLOGUE AFUA_1G01812)-RELATED"/>
    <property type="match status" value="1"/>
</dbReference>
<feature type="region of interest" description="Disordered" evidence="6">
    <location>
        <begin position="1"/>
        <end position="34"/>
    </location>
</feature>
<dbReference type="Gene3D" id="1.20.1250.20">
    <property type="entry name" value="MFS general substrate transporter like domains"/>
    <property type="match status" value="2"/>
</dbReference>
<reference evidence="9" key="1">
    <citation type="journal article" date="2022" name="G3 (Bethesda)">
        <title>High quality genome of the basidiomycete yeast Dioszegia hungarica PDD-24b-2 isolated from cloud water.</title>
        <authorList>
            <person name="Jarrige D."/>
            <person name="Haridas S."/>
            <person name="Bleykasten-Grosshans C."/>
            <person name="Joly M."/>
            <person name="Nadalig T."/>
            <person name="Sancelme M."/>
            <person name="Vuilleumier S."/>
            <person name="Grigoriev I.V."/>
            <person name="Amato P."/>
            <person name="Bringel F."/>
        </authorList>
    </citation>
    <scope>NUCLEOTIDE SEQUENCE</scope>
    <source>
        <strain evidence="9">PDD-24b-2</strain>
    </source>
</reference>
<evidence type="ECO:0000256" key="1">
    <source>
        <dbReference type="ARBA" id="ARBA00004141"/>
    </source>
</evidence>
<organism evidence="9 10">
    <name type="scientific">Dioszegia hungarica</name>
    <dbReference type="NCBI Taxonomy" id="4972"/>
    <lineage>
        <taxon>Eukaryota</taxon>
        <taxon>Fungi</taxon>
        <taxon>Dikarya</taxon>
        <taxon>Basidiomycota</taxon>
        <taxon>Agaricomycotina</taxon>
        <taxon>Tremellomycetes</taxon>
        <taxon>Tremellales</taxon>
        <taxon>Bulleribasidiaceae</taxon>
        <taxon>Dioszegia</taxon>
    </lineage>
</organism>
<dbReference type="AlphaFoldDB" id="A0AA38H772"/>
<dbReference type="FunFam" id="1.20.1250.20:FF:000034">
    <property type="entry name" value="MFS general substrate transporter"/>
    <property type="match status" value="1"/>
</dbReference>
<keyword evidence="3 7" id="KW-0812">Transmembrane</keyword>
<feature type="transmembrane region" description="Helical" evidence="7">
    <location>
        <begin position="66"/>
        <end position="86"/>
    </location>
</feature>
<evidence type="ECO:0000259" key="8">
    <source>
        <dbReference type="PROSITE" id="PS50850"/>
    </source>
</evidence>
<dbReference type="InterPro" id="IPR011701">
    <property type="entry name" value="MFS"/>
</dbReference>
<feature type="transmembrane region" description="Helical" evidence="7">
    <location>
        <begin position="454"/>
        <end position="475"/>
    </location>
</feature>
<keyword evidence="10" id="KW-1185">Reference proteome</keyword>
<name>A0AA38H772_9TREE</name>
<dbReference type="Pfam" id="PF07690">
    <property type="entry name" value="MFS_1"/>
    <property type="match status" value="1"/>
</dbReference>
<feature type="transmembrane region" description="Helical" evidence="7">
    <location>
        <begin position="421"/>
        <end position="442"/>
    </location>
</feature>
<protein>
    <submittedName>
        <fullName evidence="9">Major facilitator superfamily domain-containing protein</fullName>
    </submittedName>
</protein>
<feature type="transmembrane region" description="Helical" evidence="7">
    <location>
        <begin position="296"/>
        <end position="320"/>
    </location>
</feature>
<feature type="transmembrane region" description="Helical" evidence="7">
    <location>
        <begin position="157"/>
        <end position="180"/>
    </location>
</feature>
<dbReference type="GeneID" id="77727822"/>
<feature type="compositionally biased region" description="Polar residues" evidence="6">
    <location>
        <begin position="7"/>
        <end position="18"/>
    </location>
</feature>
<evidence type="ECO:0000256" key="6">
    <source>
        <dbReference type="SAM" id="MobiDB-lite"/>
    </source>
</evidence>
<evidence type="ECO:0000313" key="9">
    <source>
        <dbReference type="EMBL" id="KAI9635590.1"/>
    </source>
</evidence>
<evidence type="ECO:0000256" key="4">
    <source>
        <dbReference type="ARBA" id="ARBA00022989"/>
    </source>
</evidence>
<dbReference type="PROSITE" id="PS50850">
    <property type="entry name" value="MFS"/>
    <property type="match status" value="1"/>
</dbReference>
<feature type="transmembrane region" description="Helical" evidence="7">
    <location>
        <begin position="332"/>
        <end position="352"/>
    </location>
</feature>
<gene>
    <name evidence="9" type="ORF">MKK02DRAFT_32976</name>
</gene>
<feature type="transmembrane region" description="Helical" evidence="7">
    <location>
        <begin position="364"/>
        <end position="384"/>
    </location>
</feature>
<keyword evidence="4 7" id="KW-1133">Transmembrane helix</keyword>
<comment type="subcellular location">
    <subcellularLocation>
        <location evidence="1">Membrane</location>
        <topology evidence="1">Multi-pass membrane protein</topology>
    </subcellularLocation>
</comment>
<dbReference type="EMBL" id="JAKWFO010000005">
    <property type="protein sequence ID" value="KAI9635590.1"/>
    <property type="molecule type" value="Genomic_DNA"/>
</dbReference>
<sequence>MSEKDLQNSPDGSINNNGIDVKSASHPNPTGIPDHRQEYARELAAMSPEEYLAFEKKVLRKMDLNIIPWITLLYLLSFLDRVNVGAARLVGMLTELQLNSLQYSNISMIFFVSYVAFEVPSNLVLKKFKPSRWIPFTMVVWGIFQTCMGTVNTYGQLLALRFCLGIFEAGLFPGLNFFLTGWYRREELNRRVSIFFAGAVLAGAFGGIFGYAIAQMGGVGGYSGWRWIFIIEGLLTIVIAIASIWMVHDWPDQAKFLTPLERECVLTRLRKEQGLAGEGTLNRKVVKQAFLDPKMWLLMLCYIGAAEPLYSGALFSPSIVAALGTFSATTSLLLSTPPYVLTFIATLGTAWVSDKYKRRGIFNMFWSVIAMIGYILLIAIPTQYAGARYFAVFLTVMSTGPLIACTISWTGNTWVAHYTKAICMGMVFSAGNSGGIVASQAYRDADAPRFIPGHATALGFLAMHFTTSAILWWMFARENKRRDEQYGPPPSQHEVHDFMDADNIRRYGLEGMSREDLINLGDKHPAYRYVL</sequence>
<feature type="transmembrane region" description="Helical" evidence="7">
    <location>
        <begin position="390"/>
        <end position="409"/>
    </location>
</feature>